<dbReference type="PROSITE" id="PS50022">
    <property type="entry name" value="FA58C_3"/>
    <property type="match status" value="1"/>
</dbReference>
<dbReference type="InterPro" id="IPR008979">
    <property type="entry name" value="Galactose-bd-like_sf"/>
</dbReference>
<evidence type="ECO:0000313" key="2">
    <source>
        <dbReference type="EMBL" id="CAB3263782.1"/>
    </source>
</evidence>
<name>A0A6F9DK19_9ASCI</name>
<reference evidence="2" key="1">
    <citation type="submission" date="2020-04" db="EMBL/GenBank/DDBJ databases">
        <authorList>
            <person name="Neveu A P."/>
        </authorList>
    </citation>
    <scope>NUCLEOTIDE SEQUENCE</scope>
    <source>
        <tissue evidence="2">Whole embryo</tissue>
    </source>
</reference>
<evidence type="ECO:0000259" key="1">
    <source>
        <dbReference type="PROSITE" id="PS50022"/>
    </source>
</evidence>
<feature type="domain" description="F5/8 type C" evidence="1">
    <location>
        <begin position="1"/>
        <end position="64"/>
    </location>
</feature>
<proteinExistence type="evidence at transcript level"/>
<sequence length="64" mass="7618">MRPYETTWQTVKDASGQDDNFYGNSDSDTEVTNMFYRPIVAIKLRLVAQQWHNYISLRHEYLTC</sequence>
<organism evidence="2">
    <name type="scientific">Phallusia mammillata</name>
    <dbReference type="NCBI Taxonomy" id="59560"/>
    <lineage>
        <taxon>Eukaryota</taxon>
        <taxon>Metazoa</taxon>
        <taxon>Chordata</taxon>
        <taxon>Tunicata</taxon>
        <taxon>Ascidiacea</taxon>
        <taxon>Phlebobranchia</taxon>
        <taxon>Ascidiidae</taxon>
        <taxon>Phallusia</taxon>
    </lineage>
</organism>
<dbReference type="InterPro" id="IPR000421">
    <property type="entry name" value="FA58C"/>
</dbReference>
<dbReference type="EMBL" id="LR787920">
    <property type="protein sequence ID" value="CAB3263782.1"/>
    <property type="molecule type" value="mRNA"/>
</dbReference>
<dbReference type="AlphaFoldDB" id="A0A6F9DK19"/>
<dbReference type="Pfam" id="PF00754">
    <property type="entry name" value="F5_F8_type_C"/>
    <property type="match status" value="1"/>
</dbReference>
<gene>
    <name evidence="2" type="primary">Mfge8-003</name>
</gene>
<accession>A0A6F9DK19</accession>
<protein>
    <submittedName>
        <fullName evidence="2">Lactadherin-like</fullName>
    </submittedName>
</protein>
<dbReference type="Gene3D" id="2.60.120.260">
    <property type="entry name" value="Galactose-binding domain-like"/>
    <property type="match status" value="1"/>
</dbReference>
<dbReference type="SUPFAM" id="SSF49785">
    <property type="entry name" value="Galactose-binding domain-like"/>
    <property type="match status" value="1"/>
</dbReference>